<dbReference type="GO" id="GO:0006631">
    <property type="term" value="P:fatty acid metabolic process"/>
    <property type="evidence" value="ECO:0007669"/>
    <property type="project" value="TreeGrafter"/>
</dbReference>
<evidence type="ECO:0000313" key="4">
    <source>
        <dbReference type="EMBL" id="GAG22660.1"/>
    </source>
</evidence>
<dbReference type="SUPFAM" id="SSF56801">
    <property type="entry name" value="Acetyl-CoA synthetase-like"/>
    <property type="match status" value="1"/>
</dbReference>
<dbReference type="PROSITE" id="PS00455">
    <property type="entry name" value="AMP_BINDING"/>
    <property type="match status" value="1"/>
</dbReference>
<comment type="caution">
    <text evidence="4">The sequence shown here is derived from an EMBL/GenBank/DDBJ whole genome shotgun (WGS) entry which is preliminary data.</text>
</comment>
<dbReference type="PANTHER" id="PTHR43201:SF5">
    <property type="entry name" value="MEDIUM-CHAIN ACYL-COA LIGASE ACSF2, MITOCHONDRIAL"/>
    <property type="match status" value="1"/>
</dbReference>
<dbReference type="Gene3D" id="3.40.50.980">
    <property type="match status" value="2"/>
</dbReference>
<name>X0VWI9_9ZZZZ</name>
<dbReference type="GO" id="GO:0031956">
    <property type="term" value="F:medium-chain fatty acid-CoA ligase activity"/>
    <property type="evidence" value="ECO:0007669"/>
    <property type="project" value="TreeGrafter"/>
</dbReference>
<reference evidence="4" key="1">
    <citation type="journal article" date="2014" name="Front. Microbiol.">
        <title>High frequency of phylogenetically diverse reductive dehalogenase-homologous genes in deep subseafloor sedimentary metagenomes.</title>
        <authorList>
            <person name="Kawai M."/>
            <person name="Futagami T."/>
            <person name="Toyoda A."/>
            <person name="Takaki Y."/>
            <person name="Nishi S."/>
            <person name="Hori S."/>
            <person name="Arai W."/>
            <person name="Tsubouchi T."/>
            <person name="Morono Y."/>
            <person name="Uchiyama I."/>
            <person name="Ito T."/>
            <person name="Fujiyama A."/>
            <person name="Inagaki F."/>
            <person name="Takami H."/>
        </authorList>
    </citation>
    <scope>NUCLEOTIDE SEQUENCE</scope>
    <source>
        <strain evidence="4">Expedition CK06-06</strain>
    </source>
</reference>
<dbReference type="PANTHER" id="PTHR43201">
    <property type="entry name" value="ACYL-COA SYNTHETASE"/>
    <property type="match status" value="1"/>
</dbReference>
<dbReference type="AlphaFoldDB" id="X0VWI9"/>
<proteinExistence type="inferred from homology"/>
<dbReference type="InterPro" id="IPR020845">
    <property type="entry name" value="AMP-binding_CS"/>
</dbReference>
<keyword evidence="2" id="KW-0436">Ligase</keyword>
<feature type="domain" description="AMP-dependent synthetase/ligase" evidence="3">
    <location>
        <begin position="1"/>
        <end position="259"/>
    </location>
</feature>
<dbReference type="InterPro" id="IPR000873">
    <property type="entry name" value="AMP-dep_synth/lig_dom"/>
</dbReference>
<evidence type="ECO:0000259" key="3">
    <source>
        <dbReference type="Pfam" id="PF00501"/>
    </source>
</evidence>
<evidence type="ECO:0000256" key="2">
    <source>
        <dbReference type="ARBA" id="ARBA00022598"/>
    </source>
</evidence>
<feature type="non-terminal residue" evidence="4">
    <location>
        <position position="1"/>
    </location>
</feature>
<sequence>GAWWVPVNTRYKTVELEFLLRHSEANTLVMLDEAVKINFIELINAVCPELNRSEPGKFSSEKLPDLKNIICLSNSDKEYSGMFKFSEFLESGGEDRDEELDKISDAIHPDDIVNIVYTSGTTGNPKGVLTKHSQFLKAMANMARRFETSEQDCILLAAPLFTNIGNLTGLIQAEMYGAKMALFETFDTREVIKGIEKEKCSIFTAPPAMYTMIMEHEDFTSKKVKSMRTGIIGGAPVTPQVVEEIINKIGMKLFSAYGM</sequence>
<protein>
    <recommendedName>
        <fullName evidence="3">AMP-dependent synthetase/ligase domain-containing protein</fullName>
    </recommendedName>
</protein>
<dbReference type="Pfam" id="PF00501">
    <property type="entry name" value="AMP-binding"/>
    <property type="match status" value="1"/>
</dbReference>
<evidence type="ECO:0000256" key="1">
    <source>
        <dbReference type="ARBA" id="ARBA00006432"/>
    </source>
</evidence>
<feature type="non-terminal residue" evidence="4">
    <location>
        <position position="259"/>
    </location>
</feature>
<gene>
    <name evidence="4" type="ORF">S01H1_53250</name>
</gene>
<accession>X0VWI9</accession>
<dbReference type="EMBL" id="BARS01034475">
    <property type="protein sequence ID" value="GAG22660.1"/>
    <property type="molecule type" value="Genomic_DNA"/>
</dbReference>
<comment type="similarity">
    <text evidence="1">Belongs to the ATP-dependent AMP-binding enzyme family.</text>
</comment>
<organism evidence="4">
    <name type="scientific">marine sediment metagenome</name>
    <dbReference type="NCBI Taxonomy" id="412755"/>
    <lineage>
        <taxon>unclassified sequences</taxon>
        <taxon>metagenomes</taxon>
        <taxon>ecological metagenomes</taxon>
    </lineage>
</organism>